<proteinExistence type="predicted"/>
<protein>
    <recommendedName>
        <fullName evidence="8">Amino acid permease/ SLC12A domain-containing protein</fullName>
    </recommendedName>
</protein>
<dbReference type="GO" id="GO:0015171">
    <property type="term" value="F:amino acid transmembrane transporter activity"/>
    <property type="evidence" value="ECO:0007669"/>
    <property type="project" value="TreeGrafter"/>
</dbReference>
<dbReference type="GO" id="GO:0016020">
    <property type="term" value="C:membrane"/>
    <property type="evidence" value="ECO:0007669"/>
    <property type="project" value="UniProtKB-SubCell"/>
</dbReference>
<feature type="transmembrane region" description="Helical" evidence="7">
    <location>
        <begin position="110"/>
        <end position="131"/>
    </location>
</feature>
<dbReference type="Pfam" id="PF00324">
    <property type="entry name" value="AA_permease"/>
    <property type="match status" value="2"/>
</dbReference>
<evidence type="ECO:0000256" key="6">
    <source>
        <dbReference type="ARBA" id="ARBA00023136"/>
    </source>
</evidence>
<evidence type="ECO:0000256" key="5">
    <source>
        <dbReference type="ARBA" id="ARBA00022989"/>
    </source>
</evidence>
<feature type="transmembrane region" description="Helical" evidence="7">
    <location>
        <begin position="247"/>
        <end position="268"/>
    </location>
</feature>
<dbReference type="EMBL" id="CDPU01000040">
    <property type="protein sequence ID" value="CEO54185.1"/>
    <property type="molecule type" value="Genomic_DNA"/>
</dbReference>
<organism evidence="9">
    <name type="scientific">Bionectria ochroleuca</name>
    <name type="common">Gliocladium roseum</name>
    <dbReference type="NCBI Taxonomy" id="29856"/>
    <lineage>
        <taxon>Eukaryota</taxon>
        <taxon>Fungi</taxon>
        <taxon>Dikarya</taxon>
        <taxon>Ascomycota</taxon>
        <taxon>Pezizomycotina</taxon>
        <taxon>Sordariomycetes</taxon>
        <taxon>Hypocreomycetidae</taxon>
        <taxon>Hypocreales</taxon>
        <taxon>Bionectriaceae</taxon>
        <taxon>Clonostachys</taxon>
    </lineage>
</organism>
<evidence type="ECO:0000256" key="1">
    <source>
        <dbReference type="ARBA" id="ARBA00004141"/>
    </source>
</evidence>
<evidence type="ECO:0000313" key="9">
    <source>
        <dbReference type="EMBL" id="CEO54185.1"/>
    </source>
</evidence>
<feature type="transmembrane region" description="Helical" evidence="7">
    <location>
        <begin position="201"/>
        <end position="227"/>
    </location>
</feature>
<dbReference type="InterPro" id="IPR004841">
    <property type="entry name" value="AA-permease/SLC12A_dom"/>
</dbReference>
<dbReference type="PROSITE" id="PS00218">
    <property type="entry name" value="AMINO_ACID_PERMEASE_1"/>
    <property type="match status" value="1"/>
</dbReference>
<feature type="transmembrane region" description="Helical" evidence="7">
    <location>
        <begin position="73"/>
        <end position="89"/>
    </location>
</feature>
<sequence length="359" mass="38987">MPSDKKDDESLRKTGSNKFGDVSAGVVMDEVSHAGGLHRVLGNRQIQLLSAGGAIGTGLFISIGAALAKGGPANLFIAFSLFSSVLTCINNSMAEMTTHMPVAGGFVRLAGYWALAIPFEITAMTFVSSFWSERVTDPGPTAGNTYCFCACRVLHGLALEGRAPRILARTTKSGTPIYAFGVVLCFACLSFLQVSSGTATVLSWMTSLITGGGQINYIVMTVTFLRYHKACNVQGVDRKTRPYYGRLEPYSTCLAIGMQIFIYLSLGYTSFLPWDVGSFFASYTMQILMPVLFIAWKLYHKTRMVPAADVDVIWERPLIDAYEAAETEIPTGFWAEMGSLIGFRKDKQSSLEAPTPSSI</sequence>
<feature type="domain" description="Amino acid permease/ SLC12A" evidence="8">
    <location>
        <begin position="46"/>
        <end position="110"/>
    </location>
</feature>
<name>A0A0B7KGZ2_BIOOC</name>
<dbReference type="PANTHER" id="PTHR43341:SF6">
    <property type="entry name" value="AMINO ACID TRANSPORTER (EUROFUNG)"/>
    <property type="match status" value="1"/>
</dbReference>
<dbReference type="InterPro" id="IPR004840">
    <property type="entry name" value="Amino_acid_permease_CS"/>
</dbReference>
<feature type="transmembrane region" description="Helical" evidence="7">
    <location>
        <begin position="175"/>
        <end position="195"/>
    </location>
</feature>
<gene>
    <name evidence="9" type="ORF">BN869_000010243_1</name>
</gene>
<evidence type="ECO:0000256" key="2">
    <source>
        <dbReference type="ARBA" id="ARBA00022448"/>
    </source>
</evidence>
<feature type="domain" description="Amino acid permease/ SLC12A" evidence="8">
    <location>
        <begin position="142"/>
        <end position="303"/>
    </location>
</feature>
<keyword evidence="6 7" id="KW-0472">Membrane</keyword>
<accession>A0A0B7KGZ2</accession>
<dbReference type="AlphaFoldDB" id="A0A0B7KGZ2"/>
<keyword evidence="4" id="KW-0029">Amino-acid transport</keyword>
<keyword evidence="3 7" id="KW-0812">Transmembrane</keyword>
<feature type="transmembrane region" description="Helical" evidence="7">
    <location>
        <begin position="280"/>
        <end position="299"/>
    </location>
</feature>
<evidence type="ECO:0000256" key="7">
    <source>
        <dbReference type="SAM" id="Phobius"/>
    </source>
</evidence>
<feature type="transmembrane region" description="Helical" evidence="7">
    <location>
        <begin position="48"/>
        <end position="67"/>
    </location>
</feature>
<dbReference type="Gene3D" id="1.20.1740.10">
    <property type="entry name" value="Amino acid/polyamine transporter I"/>
    <property type="match status" value="2"/>
</dbReference>
<keyword evidence="5 7" id="KW-1133">Transmembrane helix</keyword>
<evidence type="ECO:0000256" key="3">
    <source>
        <dbReference type="ARBA" id="ARBA00022692"/>
    </source>
</evidence>
<keyword evidence="2" id="KW-0813">Transport</keyword>
<dbReference type="PANTHER" id="PTHR43341">
    <property type="entry name" value="AMINO ACID PERMEASE"/>
    <property type="match status" value="1"/>
</dbReference>
<reference evidence="9" key="1">
    <citation type="submission" date="2015-01" db="EMBL/GenBank/DDBJ databases">
        <authorList>
            <person name="Durling Mikael"/>
        </authorList>
    </citation>
    <scope>NUCLEOTIDE SEQUENCE</scope>
</reference>
<evidence type="ECO:0000256" key="4">
    <source>
        <dbReference type="ARBA" id="ARBA00022970"/>
    </source>
</evidence>
<evidence type="ECO:0000259" key="8">
    <source>
        <dbReference type="Pfam" id="PF00324"/>
    </source>
</evidence>
<dbReference type="InterPro" id="IPR050524">
    <property type="entry name" value="APC_YAT"/>
</dbReference>
<comment type="subcellular location">
    <subcellularLocation>
        <location evidence="1">Membrane</location>
        <topology evidence="1">Multi-pass membrane protein</topology>
    </subcellularLocation>
</comment>